<proteinExistence type="predicted"/>
<organism evidence="2 3">
    <name type="scientific">Geovibrio thiophilus</name>
    <dbReference type="NCBI Taxonomy" id="139438"/>
    <lineage>
        <taxon>Bacteria</taxon>
        <taxon>Pseudomonadati</taxon>
        <taxon>Deferribacterota</taxon>
        <taxon>Deferribacteres</taxon>
        <taxon>Deferribacterales</taxon>
        <taxon>Geovibrionaceae</taxon>
        <taxon>Geovibrio</taxon>
    </lineage>
</organism>
<dbReference type="OrthoDB" id="5397176at2"/>
<sequence length="89" mass="10366">MTDIQGIIVLICIAAVILNLPFGYLRRFTKRFSLAWFACIHIPIVFIAVIRISTHTPWAFAPLFLAMGILGQMIGYRINFRRREQQEER</sequence>
<dbReference type="PANTHER" id="PTHR31033:SF18">
    <property type="entry name" value="OS06G0115800 PROTEIN"/>
    <property type="match status" value="1"/>
</dbReference>
<dbReference type="PANTHER" id="PTHR31033">
    <property type="entry name" value="PROTEIN, PUTATIVE-RELATED"/>
    <property type="match status" value="1"/>
</dbReference>
<feature type="transmembrane region" description="Helical" evidence="1">
    <location>
        <begin position="58"/>
        <end position="76"/>
    </location>
</feature>
<evidence type="ECO:0000313" key="3">
    <source>
        <dbReference type="Proteomes" id="UP000287502"/>
    </source>
</evidence>
<reference evidence="2 3" key="1">
    <citation type="submission" date="2019-01" db="EMBL/GenBank/DDBJ databases">
        <title>Geovibrio thiophilus DSM 11263, complete genome.</title>
        <authorList>
            <person name="Spring S."/>
            <person name="Bunk B."/>
            <person name="Sproer C."/>
        </authorList>
    </citation>
    <scope>NUCLEOTIDE SEQUENCE [LARGE SCALE GENOMIC DNA]</scope>
    <source>
        <strain evidence="2 3">DSM 11263</strain>
    </source>
</reference>
<feature type="transmembrane region" description="Helical" evidence="1">
    <location>
        <begin position="6"/>
        <end position="25"/>
    </location>
</feature>
<evidence type="ECO:0000313" key="2">
    <source>
        <dbReference type="EMBL" id="QAR33840.1"/>
    </source>
</evidence>
<keyword evidence="1" id="KW-1133">Transmembrane helix</keyword>
<keyword evidence="3" id="KW-1185">Reference proteome</keyword>
<accession>A0A3R5UYV3</accession>
<evidence type="ECO:0000256" key="1">
    <source>
        <dbReference type="SAM" id="Phobius"/>
    </source>
</evidence>
<dbReference type="Proteomes" id="UP000287502">
    <property type="component" value="Chromosome"/>
</dbReference>
<dbReference type="AlphaFoldDB" id="A0A3R5UYV3"/>
<keyword evidence="1" id="KW-0812">Transmembrane</keyword>
<dbReference type="EMBL" id="CP035108">
    <property type="protein sequence ID" value="QAR33840.1"/>
    <property type="molecule type" value="Genomic_DNA"/>
</dbReference>
<protein>
    <submittedName>
        <fullName evidence="2">Uncharacterized protein</fullName>
    </submittedName>
</protein>
<dbReference type="KEGG" id="gtl:EP073_10635"/>
<keyword evidence="1" id="KW-0472">Membrane</keyword>
<feature type="transmembrane region" description="Helical" evidence="1">
    <location>
        <begin position="32"/>
        <end position="52"/>
    </location>
</feature>
<name>A0A3R5UYV3_9BACT</name>
<gene>
    <name evidence="2" type="ORF">EP073_10635</name>
</gene>